<dbReference type="PRINTS" id="PR00344">
    <property type="entry name" value="BCTRLSENSOR"/>
</dbReference>
<dbReference type="InterPro" id="IPR003661">
    <property type="entry name" value="HisK_dim/P_dom"/>
</dbReference>
<dbReference type="InterPro" id="IPR003594">
    <property type="entry name" value="HATPase_dom"/>
</dbReference>
<dbReference type="Gene3D" id="3.30.565.10">
    <property type="entry name" value="Histidine kinase-like ATPase, C-terminal domain"/>
    <property type="match status" value="1"/>
</dbReference>
<keyword evidence="5" id="KW-0808">Transferase</keyword>
<accession>A0ABN2QNQ8</accession>
<dbReference type="SMART" id="SM00065">
    <property type="entry name" value="GAF"/>
    <property type="match status" value="1"/>
</dbReference>
<dbReference type="InterPro" id="IPR036097">
    <property type="entry name" value="HisK_dim/P_sf"/>
</dbReference>
<dbReference type="PROSITE" id="PS50113">
    <property type="entry name" value="PAC"/>
    <property type="match status" value="1"/>
</dbReference>
<feature type="domain" description="Histidine kinase" evidence="9">
    <location>
        <begin position="342"/>
        <end position="569"/>
    </location>
</feature>
<evidence type="ECO:0000256" key="7">
    <source>
        <dbReference type="ARBA" id="ARBA00023012"/>
    </source>
</evidence>
<dbReference type="SUPFAM" id="SSF55785">
    <property type="entry name" value="PYP-like sensor domain (PAS domain)"/>
    <property type="match status" value="1"/>
</dbReference>
<dbReference type="InterPro" id="IPR000700">
    <property type="entry name" value="PAS-assoc_C"/>
</dbReference>
<evidence type="ECO:0000313" key="11">
    <source>
        <dbReference type="EMBL" id="GAA1955386.1"/>
    </source>
</evidence>
<evidence type="ECO:0000256" key="6">
    <source>
        <dbReference type="ARBA" id="ARBA00022777"/>
    </source>
</evidence>
<dbReference type="PROSITE" id="PS50109">
    <property type="entry name" value="HIS_KIN"/>
    <property type="match status" value="1"/>
</dbReference>
<dbReference type="Pfam" id="PF00512">
    <property type="entry name" value="HisKA"/>
    <property type="match status" value="1"/>
</dbReference>
<dbReference type="InterPro" id="IPR050736">
    <property type="entry name" value="Sensor_HK_Regulatory"/>
</dbReference>
<dbReference type="NCBIfam" id="TIGR00229">
    <property type="entry name" value="sensory_box"/>
    <property type="match status" value="1"/>
</dbReference>
<comment type="catalytic activity">
    <reaction evidence="1">
        <text>ATP + protein L-histidine = ADP + protein N-phospho-L-histidine.</text>
        <dbReference type="EC" id="2.7.13.3"/>
    </reaction>
</comment>
<gene>
    <name evidence="11" type="ORF">GCM10009798_13270</name>
</gene>
<dbReference type="SMART" id="SM00387">
    <property type="entry name" value="HATPase_c"/>
    <property type="match status" value="1"/>
</dbReference>
<keyword evidence="4" id="KW-0597">Phosphoprotein</keyword>
<evidence type="ECO:0000256" key="5">
    <source>
        <dbReference type="ARBA" id="ARBA00022679"/>
    </source>
</evidence>
<dbReference type="SMART" id="SM00388">
    <property type="entry name" value="HisKA"/>
    <property type="match status" value="1"/>
</dbReference>
<dbReference type="Gene3D" id="1.10.287.130">
    <property type="match status" value="1"/>
</dbReference>
<reference evidence="11 12" key="1">
    <citation type="journal article" date="2019" name="Int. J. Syst. Evol. Microbiol.">
        <title>The Global Catalogue of Microorganisms (GCM) 10K type strain sequencing project: providing services to taxonomists for standard genome sequencing and annotation.</title>
        <authorList>
            <consortium name="The Broad Institute Genomics Platform"/>
            <consortium name="The Broad Institute Genome Sequencing Center for Infectious Disease"/>
            <person name="Wu L."/>
            <person name="Ma J."/>
        </authorList>
    </citation>
    <scope>NUCLEOTIDE SEQUENCE [LARGE SCALE GENOMIC DNA]</scope>
    <source>
        <strain evidence="11 12">JCM 15309</strain>
    </source>
</reference>
<proteinExistence type="predicted"/>
<dbReference type="Proteomes" id="UP001500571">
    <property type="component" value="Unassembled WGS sequence"/>
</dbReference>
<dbReference type="PANTHER" id="PTHR43711:SF1">
    <property type="entry name" value="HISTIDINE KINASE 1"/>
    <property type="match status" value="1"/>
</dbReference>
<dbReference type="InterPro" id="IPR036890">
    <property type="entry name" value="HATPase_C_sf"/>
</dbReference>
<keyword evidence="6" id="KW-0418">Kinase</keyword>
<evidence type="ECO:0000256" key="3">
    <source>
        <dbReference type="ARBA" id="ARBA00012438"/>
    </source>
</evidence>
<dbReference type="SUPFAM" id="SSF47384">
    <property type="entry name" value="Homodimeric domain of signal transducing histidine kinase"/>
    <property type="match status" value="1"/>
</dbReference>
<dbReference type="RefSeq" id="WP_344043657.1">
    <property type="nucleotide sequence ID" value="NZ_BAAAPB010000001.1"/>
</dbReference>
<dbReference type="SUPFAM" id="SSF55874">
    <property type="entry name" value="ATPase domain of HSP90 chaperone/DNA topoisomerase II/histidine kinase"/>
    <property type="match status" value="1"/>
</dbReference>
<keyword evidence="7" id="KW-0902">Two-component regulatory system</keyword>
<evidence type="ECO:0000256" key="8">
    <source>
        <dbReference type="SAM" id="MobiDB-lite"/>
    </source>
</evidence>
<feature type="domain" description="PAC" evidence="10">
    <location>
        <begin position="262"/>
        <end position="318"/>
    </location>
</feature>
<dbReference type="InterPro" id="IPR003018">
    <property type="entry name" value="GAF"/>
</dbReference>
<dbReference type="InterPro" id="IPR000014">
    <property type="entry name" value="PAS"/>
</dbReference>
<evidence type="ECO:0000256" key="4">
    <source>
        <dbReference type="ARBA" id="ARBA00022553"/>
    </source>
</evidence>
<evidence type="ECO:0000256" key="2">
    <source>
        <dbReference type="ARBA" id="ARBA00004236"/>
    </source>
</evidence>
<comment type="caution">
    <text evidence="11">The sequence shown here is derived from an EMBL/GenBank/DDBJ whole genome shotgun (WGS) entry which is preliminary data.</text>
</comment>
<evidence type="ECO:0000259" key="9">
    <source>
        <dbReference type="PROSITE" id="PS50109"/>
    </source>
</evidence>
<dbReference type="CDD" id="cd00082">
    <property type="entry name" value="HisKA"/>
    <property type="match status" value="1"/>
</dbReference>
<comment type="subcellular location">
    <subcellularLocation>
        <location evidence="2">Cell membrane</location>
    </subcellularLocation>
</comment>
<dbReference type="Gene3D" id="3.30.450.40">
    <property type="match status" value="1"/>
</dbReference>
<dbReference type="PANTHER" id="PTHR43711">
    <property type="entry name" value="TWO-COMPONENT HISTIDINE KINASE"/>
    <property type="match status" value="1"/>
</dbReference>
<dbReference type="InterPro" id="IPR005467">
    <property type="entry name" value="His_kinase_dom"/>
</dbReference>
<evidence type="ECO:0000256" key="1">
    <source>
        <dbReference type="ARBA" id="ARBA00000085"/>
    </source>
</evidence>
<feature type="region of interest" description="Disordered" evidence="8">
    <location>
        <begin position="572"/>
        <end position="597"/>
    </location>
</feature>
<dbReference type="Pfam" id="PF02518">
    <property type="entry name" value="HATPase_c"/>
    <property type="match status" value="1"/>
</dbReference>
<evidence type="ECO:0000313" key="12">
    <source>
        <dbReference type="Proteomes" id="UP001500571"/>
    </source>
</evidence>
<dbReference type="InterPro" id="IPR029016">
    <property type="entry name" value="GAF-like_dom_sf"/>
</dbReference>
<name>A0ABN2QNQ8_9ACTN</name>
<dbReference type="Gene3D" id="3.30.450.20">
    <property type="entry name" value="PAS domain"/>
    <property type="match status" value="1"/>
</dbReference>
<dbReference type="SUPFAM" id="SSF55781">
    <property type="entry name" value="GAF domain-like"/>
    <property type="match status" value="1"/>
</dbReference>
<dbReference type="InterPro" id="IPR035965">
    <property type="entry name" value="PAS-like_dom_sf"/>
</dbReference>
<dbReference type="EMBL" id="BAAAPB010000001">
    <property type="protein sequence ID" value="GAA1955386.1"/>
    <property type="molecule type" value="Genomic_DNA"/>
</dbReference>
<dbReference type="InterPro" id="IPR013656">
    <property type="entry name" value="PAS_4"/>
</dbReference>
<sequence length="597" mass="63741">MSAAEPSELQERLGPEDARTVLDRQTEVLELIAGAAPLRDVLAQILTSLEQLMPGARCSVLLLDREHRTLHHSAAPSLPAPYVASIDGMSIGDTAGSCGAAAALNTAIVASDVRIDPRWDEFRDLAGAAGLRSCWSTPIDGHDGLPVGTFAVYHSRPYRPSRRDQLLVDRFTHLASVAIAHAGLLGDLVESEERFRRSFDDNPMGMAILGLDRTIVTSNTAVSALTGHPDLTGRALEDILTPAGCSPWSGLDELELDGAAPITFEAVLHDDGHPDGGCDIAVEVTVSLLRDRDGRPAQYVVNLFDLTERRASEQERRARLEAETARRTAEELSHARSELLAAVGHEARTPIQSIVGFAELLSTIDLDEARRREALDHIGAAAGHVMDLLTDVLDLSRVDAGALPLALEPVCVRDVVLEVFGLLSSKAEQRQFALSHTLTDEVVRADRRRFRQVLLNLVGNSIRHGRVGGQVEVRADAGMAGADLVVTVGDDGPGIPDDLLPRIFTSFVRAVPTSREGQPDGLPASAEEESVGLGLGLAHGLMAAMGGSLSVGRNGTTGTSMVLRIPRAPDVVTGLPASPSPTFAEEPGVRTRRRTSR</sequence>
<keyword evidence="12" id="KW-1185">Reference proteome</keyword>
<dbReference type="InterPro" id="IPR004358">
    <property type="entry name" value="Sig_transdc_His_kin-like_C"/>
</dbReference>
<dbReference type="Pfam" id="PF13185">
    <property type="entry name" value="GAF_2"/>
    <property type="match status" value="1"/>
</dbReference>
<dbReference type="Pfam" id="PF08448">
    <property type="entry name" value="PAS_4"/>
    <property type="match status" value="1"/>
</dbReference>
<organism evidence="11 12">
    <name type="scientific">Nocardioides panacihumi</name>
    <dbReference type="NCBI Taxonomy" id="400774"/>
    <lineage>
        <taxon>Bacteria</taxon>
        <taxon>Bacillati</taxon>
        <taxon>Actinomycetota</taxon>
        <taxon>Actinomycetes</taxon>
        <taxon>Propionibacteriales</taxon>
        <taxon>Nocardioidaceae</taxon>
        <taxon>Nocardioides</taxon>
    </lineage>
</organism>
<dbReference type="EC" id="2.7.13.3" evidence="3"/>
<evidence type="ECO:0000259" key="10">
    <source>
        <dbReference type="PROSITE" id="PS50113"/>
    </source>
</evidence>
<protein>
    <recommendedName>
        <fullName evidence="3">histidine kinase</fullName>
        <ecNumber evidence="3">2.7.13.3</ecNumber>
    </recommendedName>
</protein>
<dbReference type="CDD" id="cd00075">
    <property type="entry name" value="HATPase"/>
    <property type="match status" value="1"/>
</dbReference>